<keyword evidence="1" id="KW-1133">Transmembrane helix</keyword>
<dbReference type="EMBL" id="CAADFA010000411">
    <property type="protein sequence ID" value="VFJ66086.1"/>
    <property type="molecule type" value="Genomic_DNA"/>
</dbReference>
<sequence>MGCLPGPAIPNIYKSNMDQLIEFTANHWFLTLALFTVLGLLLWTMISPSTFGAQGVSPTEAIGLINHENAIVLDVRTDSEFADGYILNAIHIPQPSLSDHIKRLDKHRSRPIIAACRSGSRSAKACAILRKHNFERVYNLTGGVAGWQNSGLPLVRK</sequence>
<dbReference type="Pfam" id="PF00581">
    <property type="entry name" value="Rhodanese"/>
    <property type="match status" value="1"/>
</dbReference>
<keyword evidence="4" id="KW-0808">Transferase</keyword>
<dbReference type="InterPro" id="IPR036873">
    <property type="entry name" value="Rhodanese-like_dom_sf"/>
</dbReference>
<accession>A0A450TR60</accession>
<feature type="transmembrane region" description="Helical" evidence="1">
    <location>
        <begin position="27"/>
        <end position="46"/>
    </location>
</feature>
<keyword evidence="1" id="KW-0812">Transmembrane</keyword>
<evidence type="ECO:0000256" key="1">
    <source>
        <dbReference type="SAM" id="Phobius"/>
    </source>
</evidence>
<evidence type="ECO:0000313" key="5">
    <source>
        <dbReference type="EMBL" id="VFK24579.1"/>
    </source>
</evidence>
<dbReference type="InterPro" id="IPR001763">
    <property type="entry name" value="Rhodanese-like_dom"/>
</dbReference>
<dbReference type="EMBL" id="CAADFL010001003">
    <property type="protein sequence ID" value="VFK24579.1"/>
    <property type="molecule type" value="Genomic_DNA"/>
</dbReference>
<dbReference type="AlphaFoldDB" id="A0A450TR60"/>
<dbReference type="SUPFAM" id="SSF52821">
    <property type="entry name" value="Rhodanese/Cell cycle control phosphatase"/>
    <property type="match status" value="1"/>
</dbReference>
<dbReference type="InterPro" id="IPR050229">
    <property type="entry name" value="GlpE_sulfurtransferase"/>
</dbReference>
<dbReference type="CDD" id="cd00158">
    <property type="entry name" value="RHOD"/>
    <property type="match status" value="1"/>
</dbReference>
<dbReference type="Gene3D" id="3.40.250.10">
    <property type="entry name" value="Rhodanese-like domain"/>
    <property type="match status" value="1"/>
</dbReference>
<evidence type="ECO:0000313" key="3">
    <source>
        <dbReference type="EMBL" id="VFJ66086.1"/>
    </source>
</evidence>
<dbReference type="GO" id="GO:0016740">
    <property type="term" value="F:transferase activity"/>
    <property type="evidence" value="ECO:0007669"/>
    <property type="project" value="UniProtKB-KW"/>
</dbReference>
<reference evidence="4" key="1">
    <citation type="submission" date="2019-02" db="EMBL/GenBank/DDBJ databases">
        <authorList>
            <person name="Gruber-Vodicka R. H."/>
            <person name="Seah K. B. B."/>
        </authorList>
    </citation>
    <scope>NUCLEOTIDE SEQUENCE</scope>
    <source>
        <strain evidence="4">BECK_BZ163</strain>
        <strain evidence="5">BECK_BZ164</strain>
        <strain evidence="3">BECK_BZ165</strain>
    </source>
</reference>
<keyword evidence="1" id="KW-0472">Membrane</keyword>
<feature type="domain" description="Rhodanese" evidence="2">
    <location>
        <begin position="66"/>
        <end position="156"/>
    </location>
</feature>
<evidence type="ECO:0000313" key="4">
    <source>
        <dbReference type="EMBL" id="VFJ70712.1"/>
    </source>
</evidence>
<dbReference type="PANTHER" id="PTHR43031:SF18">
    <property type="entry name" value="RHODANESE-RELATED SULFURTRANSFERASES"/>
    <property type="match status" value="1"/>
</dbReference>
<gene>
    <name evidence="4" type="ORF">BECKFM1743A_GA0114220_105581</name>
    <name evidence="5" type="ORF">BECKFM1743B_GA0114221_110031</name>
    <name evidence="3" type="ORF">BECKFM1743C_GA0114222_104115</name>
</gene>
<organism evidence="4">
    <name type="scientific">Candidatus Kentrum sp. FM</name>
    <dbReference type="NCBI Taxonomy" id="2126340"/>
    <lineage>
        <taxon>Bacteria</taxon>
        <taxon>Pseudomonadati</taxon>
        <taxon>Pseudomonadota</taxon>
        <taxon>Gammaproteobacteria</taxon>
        <taxon>Candidatus Kentrum</taxon>
    </lineage>
</organism>
<proteinExistence type="predicted"/>
<dbReference type="EMBL" id="CAADEZ010000558">
    <property type="protein sequence ID" value="VFJ70712.1"/>
    <property type="molecule type" value="Genomic_DNA"/>
</dbReference>
<protein>
    <submittedName>
        <fullName evidence="4">Rhodanese-related sulfurtransferase</fullName>
    </submittedName>
</protein>
<dbReference type="PANTHER" id="PTHR43031">
    <property type="entry name" value="FAD-DEPENDENT OXIDOREDUCTASE"/>
    <property type="match status" value="1"/>
</dbReference>
<evidence type="ECO:0000259" key="2">
    <source>
        <dbReference type="PROSITE" id="PS50206"/>
    </source>
</evidence>
<dbReference type="PROSITE" id="PS50206">
    <property type="entry name" value="RHODANESE_3"/>
    <property type="match status" value="1"/>
</dbReference>
<name>A0A450TR60_9GAMM</name>
<dbReference type="SMART" id="SM00450">
    <property type="entry name" value="RHOD"/>
    <property type="match status" value="1"/>
</dbReference>